<dbReference type="InterPro" id="IPR049171">
    <property type="entry name" value="GLGE_C"/>
</dbReference>
<evidence type="ECO:0000256" key="6">
    <source>
        <dbReference type="HAMAP-Rule" id="MF_02124"/>
    </source>
</evidence>
<proteinExistence type="inferred from homology"/>
<reference evidence="8 9" key="1">
    <citation type="submission" date="2019-08" db="EMBL/GenBank/DDBJ databases">
        <title>Actinomadura sp. nov. CYP1-5 isolated from mountain soil.</title>
        <authorList>
            <person name="Songsumanus A."/>
            <person name="Kuncharoen N."/>
            <person name="Kudo T."/>
            <person name="Yuki M."/>
            <person name="Igarashi Y."/>
            <person name="Tanasupawat S."/>
        </authorList>
    </citation>
    <scope>NUCLEOTIDE SEQUENCE [LARGE SCALE GENOMIC DNA]</scope>
    <source>
        <strain evidence="8 9">JCM 14158</strain>
    </source>
</reference>
<dbReference type="AlphaFoldDB" id="A0A5D0NFR2"/>
<dbReference type="HAMAP" id="MF_02124">
    <property type="entry name" value="GlgE"/>
    <property type="match status" value="1"/>
</dbReference>
<dbReference type="Gene3D" id="2.60.40.10">
    <property type="entry name" value="Immunoglobulins"/>
    <property type="match status" value="1"/>
</dbReference>
<evidence type="ECO:0000313" key="9">
    <source>
        <dbReference type="Proteomes" id="UP000323380"/>
    </source>
</evidence>
<comment type="subunit">
    <text evidence="1 6">Homodimer.</text>
</comment>
<dbReference type="GO" id="GO:0004553">
    <property type="term" value="F:hydrolase activity, hydrolyzing O-glycosyl compounds"/>
    <property type="evidence" value="ECO:0007669"/>
    <property type="project" value="InterPro"/>
</dbReference>
<evidence type="ECO:0000259" key="7">
    <source>
        <dbReference type="SMART" id="SM00642"/>
    </source>
</evidence>
<comment type="similarity">
    <text evidence="6">Belongs to the glycosyl hydrolase 13 family. GlgE subfamily.</text>
</comment>
<dbReference type="InterPro" id="IPR026585">
    <property type="entry name" value="GlgE"/>
</dbReference>
<feature type="domain" description="Glycosyl hydrolase family 13 catalytic" evidence="7">
    <location>
        <begin position="209"/>
        <end position="563"/>
    </location>
</feature>
<evidence type="ECO:0000256" key="2">
    <source>
        <dbReference type="ARBA" id="ARBA00022676"/>
    </source>
</evidence>
<dbReference type="SUPFAM" id="SSF51445">
    <property type="entry name" value="(Trans)glycosidases"/>
    <property type="match status" value="1"/>
</dbReference>
<dbReference type="GO" id="GO:0030979">
    <property type="term" value="P:alpha-glucan biosynthetic process"/>
    <property type="evidence" value="ECO:0007669"/>
    <property type="project" value="UniProtKB-UniRule"/>
</dbReference>
<evidence type="ECO:0000256" key="3">
    <source>
        <dbReference type="ARBA" id="ARBA00022679"/>
    </source>
</evidence>
<keyword evidence="2 6" id="KW-0328">Glycosyltransferase</keyword>
<feature type="binding site" evidence="6">
    <location>
        <position position="363"/>
    </location>
    <ligand>
        <name>alpha-maltose 1-phosphate</name>
        <dbReference type="ChEBI" id="CHEBI:63576"/>
    </ligand>
</feature>
<dbReference type="PANTHER" id="PTHR47786">
    <property type="entry name" value="ALPHA-1,4-GLUCAN:MALTOSE-1-PHOSPHATE MALTOSYLTRANSFERASE"/>
    <property type="match status" value="1"/>
</dbReference>
<evidence type="ECO:0000256" key="1">
    <source>
        <dbReference type="ARBA" id="ARBA00011738"/>
    </source>
</evidence>
<feature type="active site" description="Proton donor" evidence="6">
    <location>
        <position position="427"/>
    </location>
</feature>
<comment type="function">
    <text evidence="6">Maltosyltransferase that uses maltose 1-phosphate (M1P) as the sugar donor to elongate linear or branched alpha-(1-&gt;4)-glucans. Is involved in a branched alpha-glucan biosynthetic pathway from trehalose, together with TreS, Mak and GlgB.</text>
</comment>
<protein>
    <recommendedName>
        <fullName evidence="6">Alpha-1,4-glucan:maltose-1-phosphate maltosyltransferase</fullName>
        <shortName evidence="6">GMPMT</shortName>
        <ecNumber evidence="6">2.4.99.16</ecNumber>
    </recommendedName>
    <alternativeName>
        <fullName evidence="6">(1-&gt;4)-alpha-D-glucan:maltose-1-phosphate alpha-D-maltosyltransferase</fullName>
    </alternativeName>
</protein>
<evidence type="ECO:0000256" key="4">
    <source>
        <dbReference type="ARBA" id="ARBA00023277"/>
    </source>
</evidence>
<gene>
    <name evidence="6" type="primary">glgE</name>
    <name evidence="8" type="ORF">FXF69_25585</name>
</gene>
<dbReference type="InterPro" id="IPR017853">
    <property type="entry name" value="GH"/>
</dbReference>
<dbReference type="GO" id="GO:0016758">
    <property type="term" value="F:hexosyltransferase activity"/>
    <property type="evidence" value="ECO:0007669"/>
    <property type="project" value="UniProtKB-UniRule"/>
</dbReference>
<evidence type="ECO:0000256" key="5">
    <source>
        <dbReference type="ARBA" id="ARBA00048735"/>
    </source>
</evidence>
<accession>A0A5D0NFR2</accession>
<name>A0A5D0NFR2_9ACTN</name>
<dbReference type="InterPro" id="IPR013780">
    <property type="entry name" value="Glyco_hydro_b"/>
</dbReference>
<comment type="catalytic activity">
    <reaction evidence="5 6">
        <text>alpha-maltose 1-phosphate + [(1-&gt;4)-alpha-D-glucosyl](n) = [(1-&gt;4)-alpha-D-glucosyl](n+2) + phosphate</text>
        <dbReference type="Rhea" id="RHEA:42692"/>
        <dbReference type="Rhea" id="RHEA-COMP:9584"/>
        <dbReference type="Rhea" id="RHEA-COMP:10183"/>
        <dbReference type="ChEBI" id="CHEBI:15444"/>
        <dbReference type="ChEBI" id="CHEBI:43474"/>
        <dbReference type="ChEBI" id="CHEBI:63576"/>
        <dbReference type="EC" id="2.4.99.16"/>
    </reaction>
</comment>
<dbReference type="EC" id="2.4.99.16" evidence="6"/>
<sequence length="668" mass="74582">MHDESGTSSGTGIPRLGRVPILDVAPVVGCGRWPAKAVAGETVEVSATVFREGHERLGAAVVLRTPEGEELPGVPMAEVAPGSDRWAGRVTPTAVGSWSFRVEAWGDPIAHWRHDAQIKVPRGQDVELMLTEGSLLFARAAKAVPGKDRPTVERLARRLADETVPVADRMDALEDPDVADVLARHPLRDLLTVSDWYPLAVHRQRALFSTWYEFFPRSEGATLDPMGRRGPISGTFRTAMKRLPAIADMGFDVVYLPPIHPIGTTHRKGPNNTLDAGPYDPGSPWAIGSPEGGHDAIHPDLGTLEDFDAFVEYAGSHGLEVALDLALQCSPDHPWVTQHPEWFTTRADGTIAYAENPPKKYQDIYPLNFDHDPDGLYTEVRRIIHHWMDHGVRIFRVDNPHTKPVAFWERLLADIHTTDPDVLFLAEAFTRPAMMHTLAKTGFHQSYTYFTWRNSPDELREYFQELAGPAAAYMRPNCFTNTPDILSEYLQHGGRAAFQIRAILAALLSPSWGVYAGYELCENTPVRPGSEEYRDSEKYQYRPRDWNTPDTLAPLLTTLNTLRNTHPALQQLRNLHFHHVDQPEFLAFSKRHLDDVVLTVVNLNPHQAREATVHLDLPALGLPDDPHHPYTVTDQLDGAVYTWTAANYVHLDPHTKPAHILTIGSSES</sequence>
<dbReference type="Pfam" id="PF21702">
    <property type="entry name" value="GLGE_C"/>
    <property type="match status" value="1"/>
</dbReference>
<comment type="caution">
    <text evidence="8">The sequence shown here is derived from an EMBL/GenBank/DDBJ whole genome shotgun (WGS) entry which is preliminary data.</text>
</comment>
<dbReference type="RefSeq" id="WP_148344536.1">
    <property type="nucleotide sequence ID" value="NZ_VSFG01000006.1"/>
</dbReference>
<keyword evidence="3 6" id="KW-0808">Transferase</keyword>
<organism evidence="8 9">
    <name type="scientific">Actinomadura chibensis</name>
    <dbReference type="NCBI Taxonomy" id="392828"/>
    <lineage>
        <taxon>Bacteria</taxon>
        <taxon>Bacillati</taxon>
        <taxon>Actinomycetota</taxon>
        <taxon>Actinomycetes</taxon>
        <taxon>Streptosporangiales</taxon>
        <taxon>Thermomonosporaceae</taxon>
        <taxon>Actinomadura</taxon>
    </lineage>
</organism>
<dbReference type="Gene3D" id="2.60.40.1180">
    <property type="entry name" value="Golgi alpha-mannosidase II"/>
    <property type="match status" value="1"/>
</dbReference>
<dbReference type="PANTHER" id="PTHR47786:SF2">
    <property type="entry name" value="GLYCOSYL HYDROLASE FAMILY 13 CATALYTIC DOMAIN-CONTAINING PROTEIN"/>
    <property type="match status" value="1"/>
</dbReference>
<feature type="binding site" evidence="6">
    <location>
        <position position="399"/>
    </location>
    <ligand>
        <name>alpha-maltose 1-phosphate</name>
        <dbReference type="ChEBI" id="CHEBI:63576"/>
    </ligand>
</feature>
<keyword evidence="4 6" id="KW-0119">Carbohydrate metabolism</keyword>
<dbReference type="SMART" id="SM00642">
    <property type="entry name" value="Aamy"/>
    <property type="match status" value="1"/>
</dbReference>
<feature type="binding site" evidence="6">
    <location>
        <position position="328"/>
    </location>
    <ligand>
        <name>alpha-maltose 1-phosphate</name>
        <dbReference type="ChEBI" id="CHEBI:63576"/>
    </ligand>
</feature>
<evidence type="ECO:0000313" key="8">
    <source>
        <dbReference type="EMBL" id="TYB43218.1"/>
    </source>
</evidence>
<dbReference type="InterPro" id="IPR021828">
    <property type="entry name" value="GlgE_dom_N/S"/>
</dbReference>
<feature type="site" description="Transition state stabilizer" evidence="6">
    <location>
        <position position="484"/>
    </location>
</feature>
<dbReference type="Gene3D" id="3.20.20.80">
    <property type="entry name" value="Glycosidases"/>
    <property type="match status" value="1"/>
</dbReference>
<dbReference type="EMBL" id="VSFG01000006">
    <property type="protein sequence ID" value="TYB43218.1"/>
    <property type="molecule type" value="Genomic_DNA"/>
</dbReference>
<feature type="active site" description="Nucleophile" evidence="6">
    <location>
        <position position="398"/>
    </location>
</feature>
<dbReference type="Gene3D" id="1.20.58.80">
    <property type="entry name" value="Phosphotransferase system, lactose/cellobiose-type IIA subunit"/>
    <property type="match status" value="1"/>
</dbReference>
<feature type="binding site" evidence="6">
    <location>
        <position position="268"/>
    </location>
    <ligand>
        <name>alpha-maltose 1-phosphate</name>
        <dbReference type="ChEBI" id="CHEBI:63576"/>
    </ligand>
</feature>
<dbReference type="Pfam" id="PF11896">
    <property type="entry name" value="GlgE_dom_N_S"/>
    <property type="match status" value="1"/>
</dbReference>
<keyword evidence="9" id="KW-1185">Reference proteome</keyword>
<dbReference type="Proteomes" id="UP000323380">
    <property type="component" value="Unassembled WGS sequence"/>
</dbReference>
<dbReference type="CDD" id="cd11344">
    <property type="entry name" value="AmyAc_GlgE_like"/>
    <property type="match status" value="1"/>
</dbReference>
<feature type="binding site" evidence="6">
    <location>
        <begin position="538"/>
        <end position="539"/>
    </location>
    <ligand>
        <name>alpha-maltose 1-phosphate</name>
        <dbReference type="ChEBI" id="CHEBI:63576"/>
    </ligand>
</feature>
<dbReference type="InterPro" id="IPR006047">
    <property type="entry name" value="GH13_cat_dom"/>
</dbReference>
<dbReference type="InterPro" id="IPR013783">
    <property type="entry name" value="Ig-like_fold"/>
</dbReference>